<feature type="binding site" evidence="7">
    <location>
        <position position="147"/>
    </location>
    <ligand>
        <name>Mg(2+)</name>
        <dbReference type="ChEBI" id="CHEBI:18420"/>
    </ligand>
</feature>
<dbReference type="EC" id="2.7.8.-" evidence="10"/>
<gene>
    <name evidence="9" type="ORF">AS033_01540</name>
    <name evidence="10" type="ORF">SZL87_05725</name>
</gene>
<dbReference type="CDD" id="cd06853">
    <property type="entry name" value="GT_WecA_like"/>
    <property type="match status" value="1"/>
</dbReference>
<feature type="transmembrane region" description="Helical" evidence="8">
    <location>
        <begin position="307"/>
        <end position="330"/>
    </location>
</feature>
<reference evidence="10 12" key="2">
    <citation type="submission" date="2023-12" db="EMBL/GenBank/DDBJ databases">
        <authorList>
            <person name="Easwaran N."/>
            <person name="Lazarus H.P.S."/>
        </authorList>
    </citation>
    <scope>NUCLEOTIDE SEQUENCE [LARGE SCALE GENOMIC DNA]</scope>
    <source>
        <strain evidence="10 12">VIT-2023</strain>
    </source>
</reference>
<feature type="transmembrane region" description="Helical" evidence="8">
    <location>
        <begin position="42"/>
        <end position="62"/>
    </location>
</feature>
<evidence type="ECO:0000313" key="11">
    <source>
        <dbReference type="Proteomes" id="UP000053797"/>
    </source>
</evidence>
<dbReference type="GO" id="GO:0009103">
    <property type="term" value="P:lipopolysaccharide biosynthetic process"/>
    <property type="evidence" value="ECO:0007669"/>
    <property type="project" value="TreeGrafter"/>
</dbReference>
<evidence type="ECO:0000256" key="1">
    <source>
        <dbReference type="ARBA" id="ARBA00004651"/>
    </source>
</evidence>
<evidence type="ECO:0000313" key="10">
    <source>
        <dbReference type="EMBL" id="MEI4461927.1"/>
    </source>
</evidence>
<dbReference type="GO" id="GO:0016780">
    <property type="term" value="F:phosphotransferase activity, for other substituted phosphate groups"/>
    <property type="evidence" value="ECO:0007669"/>
    <property type="project" value="InterPro"/>
</dbReference>
<evidence type="ECO:0000256" key="6">
    <source>
        <dbReference type="ARBA" id="ARBA00023136"/>
    </source>
</evidence>
<evidence type="ECO:0000256" key="2">
    <source>
        <dbReference type="ARBA" id="ARBA00022475"/>
    </source>
</evidence>
<keyword evidence="2" id="KW-1003">Cell membrane</keyword>
<dbReference type="GO" id="GO:0046872">
    <property type="term" value="F:metal ion binding"/>
    <property type="evidence" value="ECO:0007669"/>
    <property type="project" value="UniProtKB-KW"/>
</dbReference>
<feature type="transmembrane region" description="Helical" evidence="8">
    <location>
        <begin position="6"/>
        <end position="30"/>
    </location>
</feature>
<feature type="transmembrane region" description="Helical" evidence="8">
    <location>
        <begin position="97"/>
        <end position="114"/>
    </location>
</feature>
<organism evidence="9 11">
    <name type="scientific">Exiguobacterium indicum</name>
    <dbReference type="NCBI Taxonomy" id="296995"/>
    <lineage>
        <taxon>Bacteria</taxon>
        <taxon>Bacillati</taxon>
        <taxon>Bacillota</taxon>
        <taxon>Bacilli</taxon>
        <taxon>Bacillales</taxon>
        <taxon>Bacillales Family XII. Incertae Sedis</taxon>
        <taxon>Exiguobacterium</taxon>
    </lineage>
</organism>
<feature type="transmembrane region" description="Helical" evidence="8">
    <location>
        <begin position="155"/>
        <end position="173"/>
    </location>
</feature>
<dbReference type="InterPro" id="IPR000715">
    <property type="entry name" value="Glycosyl_transferase_4"/>
</dbReference>
<keyword evidence="3 9" id="KW-0808">Transferase</keyword>
<evidence type="ECO:0000313" key="9">
    <source>
        <dbReference type="EMBL" id="KSU50083.1"/>
    </source>
</evidence>
<dbReference type="PANTHER" id="PTHR22926:SF3">
    <property type="entry name" value="UNDECAPRENYL-PHOSPHATE ALPHA-N-ACETYLGLUCOSAMINYL 1-PHOSPHATE TRANSFERASE"/>
    <property type="match status" value="1"/>
</dbReference>
<accession>A0A0V8GIJ4</accession>
<dbReference type="GeneID" id="90837855"/>
<dbReference type="Pfam" id="PF00953">
    <property type="entry name" value="Glycos_transf_4"/>
    <property type="match status" value="1"/>
</dbReference>
<dbReference type="InterPro" id="IPR018480">
    <property type="entry name" value="PNAcMuramoyl-5peptid_Trfase_CS"/>
</dbReference>
<keyword evidence="6 8" id="KW-0472">Membrane</keyword>
<dbReference type="Proteomes" id="UP001387110">
    <property type="component" value="Unassembled WGS sequence"/>
</dbReference>
<feature type="transmembrane region" description="Helical" evidence="8">
    <location>
        <begin position="211"/>
        <end position="228"/>
    </location>
</feature>
<dbReference type="Proteomes" id="UP000053797">
    <property type="component" value="Unassembled WGS sequence"/>
</dbReference>
<feature type="transmembrane region" description="Helical" evidence="8">
    <location>
        <begin position="126"/>
        <end position="148"/>
    </location>
</feature>
<dbReference type="RefSeq" id="WP_023469304.1">
    <property type="nucleotide sequence ID" value="NZ_FMYN01000001.1"/>
</dbReference>
<proteinExistence type="predicted"/>
<sequence>MLWTASIVCFIAALLITPVVKRFAIAVGAVDSPDARKVHVRIMPRLGGLAIYISFMIGYFILQPSSPYATHILVGSFVIIMTGMLDDRFQLNARLKLMGQIVAAVIVLNGGIRIEFINLPFDQQLYLGWWSVPLTFLWVIGITNAVNLIDGLDGLAAGVSSIVLLTLISLAVIQGNVYVTIVAILLLMSTLGFLFHNFYPAKIFMGDTGSLYLGYMLAVLSLLGFKNVTLFSLAVPVILLGIPISDTLFAIVRRMLQGRPPFAPDKEHLHHRLLDLGFTMRQAVLVIYGLCGVFGMTAILFSQTNSLGAFISLVILLIVLDILVESLGLLGDKYRPILKLLERLTTK</sequence>
<feature type="transmembrane region" description="Helical" evidence="8">
    <location>
        <begin position="234"/>
        <end position="252"/>
    </location>
</feature>
<dbReference type="PANTHER" id="PTHR22926">
    <property type="entry name" value="PHOSPHO-N-ACETYLMURAMOYL-PENTAPEPTIDE-TRANSFERASE"/>
    <property type="match status" value="1"/>
</dbReference>
<keyword evidence="7" id="KW-0479">Metal-binding</keyword>
<feature type="transmembrane region" description="Helical" evidence="8">
    <location>
        <begin position="179"/>
        <end position="199"/>
    </location>
</feature>
<evidence type="ECO:0000256" key="4">
    <source>
        <dbReference type="ARBA" id="ARBA00022692"/>
    </source>
</evidence>
<keyword evidence="12" id="KW-1185">Reference proteome</keyword>
<feature type="transmembrane region" description="Helical" evidence="8">
    <location>
        <begin position="273"/>
        <end position="301"/>
    </location>
</feature>
<dbReference type="GO" id="GO:0071555">
    <property type="term" value="P:cell wall organization"/>
    <property type="evidence" value="ECO:0007669"/>
    <property type="project" value="TreeGrafter"/>
</dbReference>
<evidence type="ECO:0000256" key="5">
    <source>
        <dbReference type="ARBA" id="ARBA00022989"/>
    </source>
</evidence>
<dbReference type="GO" id="GO:0044038">
    <property type="term" value="P:cell wall macromolecule biosynthetic process"/>
    <property type="evidence" value="ECO:0007669"/>
    <property type="project" value="TreeGrafter"/>
</dbReference>
<feature type="transmembrane region" description="Helical" evidence="8">
    <location>
        <begin position="68"/>
        <end position="85"/>
    </location>
</feature>
<comment type="caution">
    <text evidence="9">The sequence shown here is derived from an EMBL/GenBank/DDBJ whole genome shotgun (WGS) entry which is preliminary data.</text>
</comment>
<name>A0A0V8GIJ4_9BACL</name>
<protein>
    <submittedName>
        <fullName evidence="10">MraY family glycosyltransferase</fullName>
        <ecNumber evidence="10">2.7.8.-</ecNumber>
    </submittedName>
    <submittedName>
        <fullName evidence="9">UDP-phosphate N-acetylglucosaminyl 1-phosphate transferase</fullName>
    </submittedName>
</protein>
<dbReference type="AlphaFoldDB" id="A0A0V8GIJ4"/>
<reference evidence="9 11" key="1">
    <citation type="journal article" date="2015" name="Int. J. Syst. Evol. Microbiol.">
        <title>Exiguobacterium enclense sp. nov., isolated from sediment.</title>
        <authorList>
            <person name="Dastager S.G."/>
            <person name="Mawlankar R."/>
            <person name="Sonalkar V.V."/>
            <person name="Thorat M.N."/>
            <person name="Mual P."/>
            <person name="Verma A."/>
            <person name="Krishnamurthi S."/>
            <person name="Tang S.K."/>
            <person name="Li W.J."/>
        </authorList>
    </citation>
    <scope>NUCLEOTIDE SEQUENCE [LARGE SCALE GENOMIC DNA]</scope>
    <source>
        <strain evidence="9 11">NIO-1109</strain>
    </source>
</reference>
<dbReference type="EMBL" id="LNQL01000001">
    <property type="protein sequence ID" value="KSU50083.1"/>
    <property type="molecule type" value="Genomic_DNA"/>
</dbReference>
<evidence type="ECO:0000256" key="8">
    <source>
        <dbReference type="SAM" id="Phobius"/>
    </source>
</evidence>
<evidence type="ECO:0000256" key="3">
    <source>
        <dbReference type="ARBA" id="ARBA00022679"/>
    </source>
</evidence>
<dbReference type="GO" id="GO:0005886">
    <property type="term" value="C:plasma membrane"/>
    <property type="evidence" value="ECO:0007669"/>
    <property type="project" value="UniProtKB-SubCell"/>
</dbReference>
<feature type="binding site" evidence="7">
    <location>
        <position position="207"/>
    </location>
    <ligand>
        <name>Mg(2+)</name>
        <dbReference type="ChEBI" id="CHEBI:18420"/>
    </ligand>
</feature>
<keyword evidence="7" id="KW-0460">Magnesium</keyword>
<dbReference type="EMBL" id="JBAWKY010000001">
    <property type="protein sequence ID" value="MEI4461927.1"/>
    <property type="molecule type" value="Genomic_DNA"/>
</dbReference>
<keyword evidence="4 8" id="KW-0812">Transmembrane</keyword>
<keyword evidence="5 8" id="KW-1133">Transmembrane helix</keyword>
<comment type="cofactor">
    <cofactor evidence="7">
        <name>Mg(2+)</name>
        <dbReference type="ChEBI" id="CHEBI:18420"/>
    </cofactor>
</comment>
<evidence type="ECO:0000313" key="12">
    <source>
        <dbReference type="Proteomes" id="UP001387110"/>
    </source>
</evidence>
<dbReference type="PROSITE" id="PS01348">
    <property type="entry name" value="MRAY_2"/>
    <property type="match status" value="1"/>
</dbReference>
<dbReference type="OrthoDB" id="9783652at2"/>
<evidence type="ECO:0000256" key="7">
    <source>
        <dbReference type="PIRSR" id="PIRSR600715-1"/>
    </source>
</evidence>
<comment type="subcellular location">
    <subcellularLocation>
        <location evidence="1">Cell membrane</location>
        <topology evidence="1">Multi-pass membrane protein</topology>
    </subcellularLocation>
</comment>